<organism evidence="1">
    <name type="scientific">gut metagenome</name>
    <dbReference type="NCBI Taxonomy" id="749906"/>
    <lineage>
        <taxon>unclassified sequences</taxon>
        <taxon>metagenomes</taxon>
        <taxon>organismal metagenomes</taxon>
    </lineage>
</organism>
<dbReference type="Gene3D" id="2.60.40.1120">
    <property type="entry name" value="Carboxypeptidase-like, regulatory domain"/>
    <property type="match status" value="1"/>
</dbReference>
<name>J9FGT7_9ZZZZ</name>
<feature type="non-terminal residue" evidence="1">
    <location>
        <position position="112"/>
    </location>
</feature>
<proteinExistence type="predicted"/>
<protein>
    <submittedName>
        <fullName evidence="1">Uncharacterized protein</fullName>
    </submittedName>
</protein>
<reference evidence="1" key="1">
    <citation type="journal article" date="2012" name="PLoS ONE">
        <title>Gene sets for utilization of primary and secondary nutrition supplies in the distal gut of endangered iberian lynx.</title>
        <authorList>
            <person name="Alcaide M."/>
            <person name="Messina E."/>
            <person name="Richter M."/>
            <person name="Bargiela R."/>
            <person name="Peplies J."/>
            <person name="Huws S.A."/>
            <person name="Newbold C.J."/>
            <person name="Golyshin P.N."/>
            <person name="Simon M.A."/>
            <person name="Lopez G."/>
            <person name="Yakimov M.M."/>
            <person name="Ferrer M."/>
        </authorList>
    </citation>
    <scope>NUCLEOTIDE SEQUENCE</scope>
</reference>
<dbReference type="AlphaFoldDB" id="J9FGT7"/>
<comment type="caution">
    <text evidence="1">The sequence shown here is derived from an EMBL/GenBank/DDBJ whole genome shotgun (WGS) entry which is preliminary data.</text>
</comment>
<accession>J9FGT7</accession>
<dbReference type="InterPro" id="IPR008969">
    <property type="entry name" value="CarboxyPept-like_regulatory"/>
</dbReference>
<dbReference type="SUPFAM" id="SSF49464">
    <property type="entry name" value="Carboxypeptidase regulatory domain-like"/>
    <property type="match status" value="1"/>
</dbReference>
<sequence length="112" mass="12206">MKPTSLCKALLLFLAILTAGGSEVAWGQVDRDSSFVTISGVVKDRQTRKRLEYVNISVPGTNVGTVTNNDGEFTIKVANRLRARQVEVSHVGYLNSLIPLMADDIEGVEVML</sequence>
<dbReference type="EMBL" id="AMCI01006854">
    <property type="protein sequence ID" value="EJW93643.1"/>
    <property type="molecule type" value="Genomic_DNA"/>
</dbReference>
<gene>
    <name evidence="1" type="ORF">EVA_18250</name>
</gene>
<evidence type="ECO:0000313" key="1">
    <source>
        <dbReference type="EMBL" id="EJW93643.1"/>
    </source>
</evidence>
<dbReference type="Pfam" id="PF13715">
    <property type="entry name" value="CarbopepD_reg_2"/>
    <property type="match status" value="1"/>
</dbReference>